<dbReference type="SMART" id="SM00198">
    <property type="entry name" value="SCP"/>
    <property type="match status" value="1"/>
</dbReference>
<reference evidence="7" key="1">
    <citation type="submission" date="2025-05" db="UniProtKB">
        <authorList>
            <consortium name="RefSeq"/>
        </authorList>
    </citation>
    <scope>NUCLEOTIDE SEQUENCE [LARGE SCALE GENOMIC DNA]</scope>
    <source>
        <strain evidence="7">14028-0561.14</strain>
    </source>
</reference>
<dbReference type="PIRSF" id="PIRSF038921">
    <property type="entry name" value="P14a"/>
    <property type="match status" value="1"/>
</dbReference>
<evidence type="ECO:0000256" key="3">
    <source>
        <dbReference type="ARBA" id="ARBA00022525"/>
    </source>
</evidence>
<evidence type="ECO:0000313" key="8">
    <source>
        <dbReference type="RefSeq" id="XP_017024929.1"/>
    </source>
</evidence>
<reference evidence="8" key="2">
    <citation type="submission" date="2025-08" db="UniProtKB">
        <authorList>
            <consortium name="RefSeq"/>
        </authorList>
    </citation>
    <scope>IDENTIFICATION</scope>
    <source>
        <strain evidence="8">14028-0561.14</strain>
        <tissue evidence="8">Whole fly</tissue>
    </source>
</reference>
<name>A0A6P4IN73_DROKI</name>
<keyword evidence="4 5" id="KW-0732">Signal</keyword>
<proteinExistence type="inferred from homology"/>
<dbReference type="InterPro" id="IPR034763">
    <property type="entry name" value="P14a_insect"/>
</dbReference>
<comment type="subcellular location">
    <subcellularLocation>
        <location evidence="1">Secreted</location>
    </subcellularLocation>
</comment>
<accession>A0A6P4IN73</accession>
<dbReference type="CDD" id="cd05380">
    <property type="entry name" value="CAP_euk"/>
    <property type="match status" value="1"/>
</dbReference>
<dbReference type="OMA" id="IVCNFAR"/>
<dbReference type="RefSeq" id="XP_017024929.1">
    <property type="nucleotide sequence ID" value="XM_017169440.2"/>
</dbReference>
<evidence type="ECO:0000256" key="5">
    <source>
        <dbReference type="SAM" id="SignalP"/>
    </source>
</evidence>
<evidence type="ECO:0000259" key="6">
    <source>
        <dbReference type="SMART" id="SM00198"/>
    </source>
</evidence>
<gene>
    <name evidence="8" type="primary">LOC108076528</name>
</gene>
<evidence type="ECO:0000256" key="1">
    <source>
        <dbReference type="ARBA" id="ARBA00004613"/>
    </source>
</evidence>
<dbReference type="Pfam" id="PF00188">
    <property type="entry name" value="CAP"/>
    <property type="match status" value="1"/>
</dbReference>
<dbReference type="OrthoDB" id="414826at2759"/>
<keyword evidence="7" id="KW-1185">Reference proteome</keyword>
<dbReference type="GO" id="GO:0005576">
    <property type="term" value="C:extracellular region"/>
    <property type="evidence" value="ECO:0007669"/>
    <property type="project" value="UniProtKB-SubCell"/>
</dbReference>
<feature type="signal peptide" evidence="5">
    <location>
        <begin position="1"/>
        <end position="23"/>
    </location>
</feature>
<evidence type="ECO:0000256" key="4">
    <source>
        <dbReference type="ARBA" id="ARBA00022729"/>
    </source>
</evidence>
<feature type="domain" description="SCP" evidence="6">
    <location>
        <begin position="62"/>
        <end position="214"/>
    </location>
</feature>
<evidence type="ECO:0000313" key="7">
    <source>
        <dbReference type="Proteomes" id="UP001652661"/>
    </source>
</evidence>
<dbReference type="SUPFAM" id="SSF55797">
    <property type="entry name" value="PR-1-like"/>
    <property type="match status" value="1"/>
</dbReference>
<organism evidence="7 8">
    <name type="scientific">Drosophila kikkawai</name>
    <name type="common">Fruit fly</name>
    <dbReference type="NCBI Taxonomy" id="30033"/>
    <lineage>
        <taxon>Eukaryota</taxon>
        <taxon>Metazoa</taxon>
        <taxon>Ecdysozoa</taxon>
        <taxon>Arthropoda</taxon>
        <taxon>Hexapoda</taxon>
        <taxon>Insecta</taxon>
        <taxon>Pterygota</taxon>
        <taxon>Neoptera</taxon>
        <taxon>Endopterygota</taxon>
        <taxon>Diptera</taxon>
        <taxon>Brachycera</taxon>
        <taxon>Muscomorpha</taxon>
        <taxon>Ephydroidea</taxon>
        <taxon>Drosophilidae</taxon>
        <taxon>Drosophila</taxon>
        <taxon>Sophophora</taxon>
    </lineage>
</organism>
<dbReference type="InterPro" id="IPR035940">
    <property type="entry name" value="CAP_sf"/>
</dbReference>
<keyword evidence="3" id="KW-0964">Secreted</keyword>
<dbReference type="Gene3D" id="3.40.33.10">
    <property type="entry name" value="CAP"/>
    <property type="match status" value="1"/>
</dbReference>
<feature type="chain" id="PRO_5028118072" evidence="5">
    <location>
        <begin position="24"/>
        <end position="283"/>
    </location>
</feature>
<comment type="similarity">
    <text evidence="2">Belongs to the CRISP family.</text>
</comment>
<dbReference type="AlphaFoldDB" id="A0A6P4IN73"/>
<evidence type="ECO:0000256" key="2">
    <source>
        <dbReference type="ARBA" id="ARBA00009923"/>
    </source>
</evidence>
<protein>
    <submittedName>
        <fullName evidence="8">Antigen 5 like allergen Cul n 1</fullName>
    </submittedName>
</protein>
<dbReference type="GeneID" id="108076528"/>
<sequence>MFLFRVWYICVVVFALLGIPARAWDYCQENWCPRPNDHVACNNNGTLGTKCFPEARLLPLSDSLRYFILHKINFYRNEVASGKFPGFGAALRMASVSWDPELATLAELTVKQCSLSTDSCRNTRRFKHVGQLIGHVIFSARKHSNLQLLDHKIDNWFNEYKRSTNKLGNEKPNSFRQLIQERATHMGCGVLRQRRHQKWHQQFIVCNFAREDMAQEPAYEEGLQPASGCRSGPNPSYPYLCALEEHYDVNALDRYYTTKSSLRIKILYSEPKRVPVKAREEYL</sequence>
<dbReference type="Proteomes" id="UP001652661">
    <property type="component" value="Chromosome 2R"/>
</dbReference>
<dbReference type="InterPro" id="IPR014044">
    <property type="entry name" value="CAP_dom"/>
</dbReference>